<dbReference type="InterPro" id="IPR036942">
    <property type="entry name" value="Beta-barrel_TonB_sf"/>
</dbReference>
<keyword evidence="14" id="KW-1185">Reference proteome</keyword>
<dbReference type="GO" id="GO:0044718">
    <property type="term" value="P:siderophore transmembrane transport"/>
    <property type="evidence" value="ECO:0007669"/>
    <property type="project" value="TreeGrafter"/>
</dbReference>
<gene>
    <name evidence="13" type="ORF">FHS83_000601</name>
</gene>
<evidence type="ECO:0000256" key="10">
    <source>
        <dbReference type="RuleBase" id="RU003357"/>
    </source>
</evidence>
<keyword evidence="7 10" id="KW-0472">Membrane</keyword>
<evidence type="ECO:0000256" key="7">
    <source>
        <dbReference type="ARBA" id="ARBA00023136"/>
    </source>
</evidence>
<evidence type="ECO:0000256" key="6">
    <source>
        <dbReference type="ARBA" id="ARBA00023077"/>
    </source>
</evidence>
<feature type="domain" description="TonB-dependent receptor plug" evidence="12">
    <location>
        <begin position="28"/>
        <end position="100"/>
    </location>
</feature>
<evidence type="ECO:0008006" key="15">
    <source>
        <dbReference type="Google" id="ProtNLM"/>
    </source>
</evidence>
<keyword evidence="8" id="KW-0675">Receptor</keyword>
<dbReference type="AlphaFoldDB" id="A0A846MV93"/>
<reference evidence="13 14" key="1">
    <citation type="submission" date="2020-03" db="EMBL/GenBank/DDBJ databases">
        <title>Genomic Encyclopedia of Type Strains, Phase IV (KMG-IV): sequencing the most valuable type-strain genomes for metagenomic binning, comparative biology and taxonomic classification.</title>
        <authorList>
            <person name="Goeker M."/>
        </authorList>
    </citation>
    <scope>NUCLEOTIDE SEQUENCE [LARGE SCALE GENOMIC DNA]</scope>
    <source>
        <strain evidence="13 14">DSM 19867</strain>
    </source>
</reference>
<dbReference type="Pfam" id="PF00593">
    <property type="entry name" value="TonB_dep_Rec_b-barrel"/>
    <property type="match status" value="1"/>
</dbReference>
<protein>
    <recommendedName>
        <fullName evidence="15">TonB-dependent receptor</fullName>
    </recommendedName>
</protein>
<evidence type="ECO:0000313" key="13">
    <source>
        <dbReference type="EMBL" id="NIK87283.1"/>
    </source>
</evidence>
<dbReference type="Gene3D" id="2.170.130.10">
    <property type="entry name" value="TonB-dependent receptor, plug domain"/>
    <property type="match status" value="1"/>
</dbReference>
<evidence type="ECO:0000256" key="2">
    <source>
        <dbReference type="ARBA" id="ARBA00022448"/>
    </source>
</evidence>
<evidence type="ECO:0000256" key="3">
    <source>
        <dbReference type="ARBA" id="ARBA00022452"/>
    </source>
</evidence>
<dbReference type="GO" id="GO:0015344">
    <property type="term" value="F:siderophore uptake transmembrane transporter activity"/>
    <property type="evidence" value="ECO:0007669"/>
    <property type="project" value="TreeGrafter"/>
</dbReference>
<evidence type="ECO:0000259" key="11">
    <source>
        <dbReference type="Pfam" id="PF00593"/>
    </source>
</evidence>
<sequence length="657" mass="72785">MAAALLSGSALAADDQGSVLQYPISFFADARPSTAYDMITRLPGFVFDDGQSARGFAGTAGNVLIDGQRPTAKTNDLQSILNRIPANDVDHIELIRGGAQGIDMHGQAVVANIVRKTVESTQLVADISNDIWTDGHMVPSASLQLTRRVGQSTYEFALETSTSYDDSVGHGFYNIKDLTNGTTRNYGLRYKSWGIGWMTTGAATVPLWGGQFKANFTYQDSPQSSTEAFTGANDSFSNIDSWAQKRGEIGLHWVGPVGDTELETLALQRFGRDTDNQIQDAIGDIETFAQRTRTVESILRATLRYRPNADLTLEGGAEGAYNELDGGSVYTINGTIVPLPNANARVEERRGEVFAQAMWSFSPKWKLEAGSRFEYSVIAEQGGISREFFYPKPRVLLSYTPEPNTQIRMKAERVLGQLDFTNFIASASLTSTGVSAGNAHLAPDRHWQYQIAFERHFWERGAVSLSLTHEDISGVLDYIPVPSGSGFFNAPGNIGGGHKNLVDISSMLPLDFLGLPNGRLKTTIAWKLTGVRDPATGETRAISGVRPRSYKFTFSQDIDSLKSTWSAFFYTGWHENSYRPDRFRDRNLPPLYVELEWDYKPTPQWMIAVAAKNVGQFNYDDQNTFYSGLRGSSPAVQWTDYQVHSQARLYVEVRRTF</sequence>
<keyword evidence="4" id="KW-0812">Transmembrane</keyword>
<evidence type="ECO:0000256" key="1">
    <source>
        <dbReference type="ARBA" id="ARBA00004571"/>
    </source>
</evidence>
<comment type="similarity">
    <text evidence="10">Belongs to the TonB-dependent receptor family.</text>
</comment>
<evidence type="ECO:0000256" key="8">
    <source>
        <dbReference type="ARBA" id="ARBA00023170"/>
    </source>
</evidence>
<dbReference type="PANTHER" id="PTHR30069:SF29">
    <property type="entry name" value="HEMOGLOBIN AND HEMOGLOBIN-HAPTOGLOBIN-BINDING PROTEIN 1-RELATED"/>
    <property type="match status" value="1"/>
</dbReference>
<dbReference type="GO" id="GO:0009279">
    <property type="term" value="C:cell outer membrane"/>
    <property type="evidence" value="ECO:0007669"/>
    <property type="project" value="UniProtKB-SubCell"/>
</dbReference>
<dbReference type="InterPro" id="IPR039426">
    <property type="entry name" value="TonB-dep_rcpt-like"/>
</dbReference>
<dbReference type="InterPro" id="IPR012910">
    <property type="entry name" value="Plug_dom"/>
</dbReference>
<accession>A0A846MV93</accession>
<comment type="subcellular location">
    <subcellularLocation>
        <location evidence="1">Cell outer membrane</location>
        <topology evidence="1">Multi-pass membrane protein</topology>
    </subcellularLocation>
</comment>
<dbReference type="InterPro" id="IPR000531">
    <property type="entry name" value="Beta-barrel_TonB"/>
</dbReference>
<evidence type="ECO:0000313" key="14">
    <source>
        <dbReference type="Proteomes" id="UP000570514"/>
    </source>
</evidence>
<evidence type="ECO:0000256" key="4">
    <source>
        <dbReference type="ARBA" id="ARBA00022692"/>
    </source>
</evidence>
<name>A0A846MV93_9PROT</name>
<keyword evidence="2" id="KW-0813">Transport</keyword>
<comment type="caution">
    <text evidence="13">The sequence shown here is derived from an EMBL/GenBank/DDBJ whole genome shotgun (WGS) entry which is preliminary data.</text>
</comment>
<keyword evidence="3" id="KW-1134">Transmembrane beta strand</keyword>
<keyword evidence="5" id="KW-0732">Signal</keyword>
<keyword evidence="9" id="KW-0998">Cell outer membrane</keyword>
<keyword evidence="6 10" id="KW-0798">TonB box</keyword>
<dbReference type="Pfam" id="PF07715">
    <property type="entry name" value="Plug"/>
    <property type="match status" value="1"/>
</dbReference>
<proteinExistence type="inferred from homology"/>
<organism evidence="13 14">
    <name type="scientific">Rhizomicrobium palustre</name>
    <dbReference type="NCBI Taxonomy" id="189966"/>
    <lineage>
        <taxon>Bacteria</taxon>
        <taxon>Pseudomonadati</taxon>
        <taxon>Pseudomonadota</taxon>
        <taxon>Alphaproteobacteria</taxon>
        <taxon>Micropepsales</taxon>
        <taxon>Micropepsaceae</taxon>
        <taxon>Rhizomicrobium</taxon>
    </lineage>
</organism>
<dbReference type="PANTHER" id="PTHR30069">
    <property type="entry name" value="TONB-DEPENDENT OUTER MEMBRANE RECEPTOR"/>
    <property type="match status" value="1"/>
</dbReference>
<dbReference type="Proteomes" id="UP000570514">
    <property type="component" value="Unassembled WGS sequence"/>
</dbReference>
<evidence type="ECO:0000256" key="9">
    <source>
        <dbReference type="ARBA" id="ARBA00023237"/>
    </source>
</evidence>
<evidence type="ECO:0000256" key="5">
    <source>
        <dbReference type="ARBA" id="ARBA00022729"/>
    </source>
</evidence>
<evidence type="ECO:0000259" key="12">
    <source>
        <dbReference type="Pfam" id="PF07715"/>
    </source>
</evidence>
<dbReference type="EMBL" id="JAASRM010000001">
    <property type="protein sequence ID" value="NIK87283.1"/>
    <property type="molecule type" value="Genomic_DNA"/>
</dbReference>
<dbReference type="Gene3D" id="2.40.170.20">
    <property type="entry name" value="TonB-dependent receptor, beta-barrel domain"/>
    <property type="match status" value="1"/>
</dbReference>
<dbReference type="InterPro" id="IPR037066">
    <property type="entry name" value="Plug_dom_sf"/>
</dbReference>
<dbReference type="SUPFAM" id="SSF56935">
    <property type="entry name" value="Porins"/>
    <property type="match status" value="1"/>
</dbReference>
<feature type="domain" description="TonB-dependent receptor-like beta-barrel" evidence="11">
    <location>
        <begin position="164"/>
        <end position="493"/>
    </location>
</feature>
<dbReference type="RefSeq" id="WP_167080736.1">
    <property type="nucleotide sequence ID" value="NZ_JAASRM010000001.1"/>
</dbReference>